<evidence type="ECO:0000259" key="2">
    <source>
        <dbReference type="Pfam" id="PF18160"/>
    </source>
</evidence>
<evidence type="ECO:0000313" key="3">
    <source>
        <dbReference type="EMBL" id="RMM61482.1"/>
    </source>
</evidence>
<dbReference type="InterPro" id="IPR041115">
    <property type="entry name" value="SLATT_5"/>
</dbReference>
<dbReference type="Pfam" id="PF18160">
    <property type="entry name" value="SLATT_5"/>
    <property type="match status" value="1"/>
</dbReference>
<sequence>MKNYLTELRTVIWRTAGARYNAARRLKRKELFSTISLTFFSVMSICLAVVQKMYAPAISNVSGLDDYLTTLSILSGIFLLAISLMEWGARNGSSADALYKNAEDLNSLQRRIKQELFKIDAIASSWDKCSAFSIEYDVIQSRCDVNHDPLDDHRFLAAKRLASEFASENISFFHAACIKMLWFFSSIWYYLLFWFVSVVALIPVFSGIKFF</sequence>
<feature type="transmembrane region" description="Helical" evidence="1">
    <location>
        <begin position="187"/>
        <end position="208"/>
    </location>
</feature>
<accession>A0A3M3FJN6</accession>
<dbReference type="EMBL" id="RBOM01000229">
    <property type="protein sequence ID" value="RMM61482.1"/>
    <property type="molecule type" value="Genomic_DNA"/>
</dbReference>
<proteinExistence type="predicted"/>
<evidence type="ECO:0000256" key="1">
    <source>
        <dbReference type="SAM" id="Phobius"/>
    </source>
</evidence>
<protein>
    <recommendedName>
        <fullName evidence="2">SMODS and SLOG-associating 2TM effector domain-containing protein</fullName>
    </recommendedName>
</protein>
<feature type="domain" description="SMODS and SLOG-associating 2TM effector" evidence="2">
    <location>
        <begin position="1"/>
        <end position="201"/>
    </location>
</feature>
<name>A0A3M3FJN6_PSESG</name>
<keyword evidence="1" id="KW-1133">Transmembrane helix</keyword>
<evidence type="ECO:0000313" key="4">
    <source>
        <dbReference type="Proteomes" id="UP000279057"/>
    </source>
</evidence>
<comment type="caution">
    <text evidence="3">The sequence shown here is derived from an EMBL/GenBank/DDBJ whole genome shotgun (WGS) entry which is preliminary data.</text>
</comment>
<dbReference type="NCBIfam" id="NF033631">
    <property type="entry name" value="SLATT_5"/>
    <property type="match status" value="1"/>
</dbReference>
<dbReference type="Proteomes" id="UP000279057">
    <property type="component" value="Unassembled WGS sequence"/>
</dbReference>
<reference evidence="3 4" key="1">
    <citation type="submission" date="2018-08" db="EMBL/GenBank/DDBJ databases">
        <title>Recombination of ecologically and evolutionarily significant loci maintains genetic cohesion in the Pseudomonas syringae species complex.</title>
        <authorList>
            <person name="Dillon M."/>
            <person name="Thakur S."/>
            <person name="Almeida R.N.D."/>
            <person name="Weir B.S."/>
            <person name="Guttman D.S."/>
        </authorList>
    </citation>
    <scope>NUCLEOTIDE SEQUENCE [LARGE SCALE GENOMIC DNA]</scope>
    <source>
        <strain evidence="3 4">ICMP 4332</strain>
    </source>
</reference>
<dbReference type="RefSeq" id="WP_024421063.1">
    <property type="nucleotide sequence ID" value="NZ_RBOM01000229.1"/>
</dbReference>
<dbReference type="AlphaFoldDB" id="A0A3M3FJN6"/>
<keyword evidence="1" id="KW-0812">Transmembrane</keyword>
<gene>
    <name evidence="3" type="ORF">ALQ74_00633</name>
</gene>
<keyword evidence="1" id="KW-0472">Membrane</keyword>
<feature type="transmembrane region" description="Helical" evidence="1">
    <location>
        <begin position="31"/>
        <end position="55"/>
    </location>
</feature>
<organism evidence="3 4">
    <name type="scientific">Pseudomonas savastanoi pv. glycinea</name>
    <name type="common">Pseudomonas syringae pv. glycinea</name>
    <dbReference type="NCBI Taxonomy" id="318"/>
    <lineage>
        <taxon>Bacteria</taxon>
        <taxon>Pseudomonadati</taxon>
        <taxon>Pseudomonadota</taxon>
        <taxon>Gammaproteobacteria</taxon>
        <taxon>Pseudomonadales</taxon>
        <taxon>Pseudomonadaceae</taxon>
        <taxon>Pseudomonas</taxon>
    </lineage>
</organism>
<feature type="transmembrane region" description="Helical" evidence="1">
    <location>
        <begin position="67"/>
        <end position="85"/>
    </location>
</feature>